<proteinExistence type="predicted"/>
<accession>T1HRW9</accession>
<dbReference type="GeneID" id="141457931"/>
<dbReference type="AlphaFoldDB" id="T1HRW9"/>
<evidence type="ECO:0000313" key="2">
    <source>
        <dbReference type="Proteomes" id="UP000015103"/>
    </source>
</evidence>
<dbReference type="InterPro" id="IPR038602">
    <property type="entry name" value="Mite_allergen_7_sf"/>
</dbReference>
<dbReference type="Proteomes" id="UP000015103">
    <property type="component" value="Unassembled WGS sequence"/>
</dbReference>
<dbReference type="OMA" id="SARADMN"/>
<name>T1HRW9_RHOPR</name>
<dbReference type="EnsemblMetazoa" id="RPRC006789-RA">
    <property type="protein sequence ID" value="RPRC006789-PA"/>
    <property type="gene ID" value="RPRC006789"/>
</dbReference>
<protein>
    <submittedName>
        <fullName evidence="1">Uncharacterized protein</fullName>
    </submittedName>
</protein>
<dbReference type="InParanoid" id="T1HRW9"/>
<dbReference type="Gene3D" id="3.15.10.50">
    <property type="match status" value="1"/>
</dbReference>
<dbReference type="VEuPathDB" id="VectorBase:RPRC006789"/>
<organism evidence="1 2">
    <name type="scientific">Rhodnius prolixus</name>
    <name type="common">Triatomid bug</name>
    <dbReference type="NCBI Taxonomy" id="13249"/>
    <lineage>
        <taxon>Eukaryota</taxon>
        <taxon>Metazoa</taxon>
        <taxon>Ecdysozoa</taxon>
        <taxon>Arthropoda</taxon>
        <taxon>Hexapoda</taxon>
        <taxon>Insecta</taxon>
        <taxon>Pterygota</taxon>
        <taxon>Neoptera</taxon>
        <taxon>Paraneoptera</taxon>
        <taxon>Hemiptera</taxon>
        <taxon>Heteroptera</taxon>
        <taxon>Panheteroptera</taxon>
        <taxon>Cimicomorpha</taxon>
        <taxon>Reduviidae</taxon>
        <taxon>Triatominae</taxon>
        <taxon>Rhodnius</taxon>
    </lineage>
</organism>
<dbReference type="RefSeq" id="XP_073991426.1">
    <property type="nucleotide sequence ID" value="XM_074135325.1"/>
</dbReference>
<dbReference type="EMBL" id="ACPB03016308">
    <property type="status" value="NOT_ANNOTATED_CDS"/>
    <property type="molecule type" value="Genomic_DNA"/>
</dbReference>
<evidence type="ECO:0000313" key="1">
    <source>
        <dbReference type="EnsemblMetazoa" id="RPRC006789-PA"/>
    </source>
</evidence>
<reference evidence="1" key="1">
    <citation type="submission" date="2015-05" db="UniProtKB">
        <authorList>
            <consortium name="EnsemblMetazoa"/>
        </authorList>
    </citation>
    <scope>IDENTIFICATION</scope>
</reference>
<sequence>MYLPSAFSLLCCAVALINGDGVDDIIDEILYEGEQYLKDNHLEIVQIPDVNVTYDNVKLDGTVYNGFINGKNGKLQNTTTLRRIDDAKIDFIGDDQMILRLNVSFASLSVHYDVFNFKLWIASSEGGADVNIADNEFHLKMVLLDNDKVCNVTIAEAYALKFTSIDLHLLPPSVSNYVKNKIYSSYLSSHPDVIPYAFNPITRSFLQTCANSLDVCSYIKLLRKSLRP</sequence>
<dbReference type="HOGENOM" id="CLU_1216098_0_0_1"/>
<keyword evidence="2" id="KW-1185">Reference proteome</keyword>